<dbReference type="AlphaFoldDB" id="A0A3B0WJ25"/>
<feature type="region of interest" description="Disordered" evidence="1">
    <location>
        <begin position="1"/>
        <end position="23"/>
    </location>
</feature>
<dbReference type="PANTHER" id="PTHR13504">
    <property type="entry name" value="FIDO DOMAIN-CONTAINING PROTEIN DDB_G0283145"/>
    <property type="match status" value="1"/>
</dbReference>
<proteinExistence type="predicted"/>
<protein>
    <recommendedName>
        <fullName evidence="2">Fido domain-containing protein</fullName>
    </recommendedName>
</protein>
<reference evidence="3" key="1">
    <citation type="submission" date="2018-06" db="EMBL/GenBank/DDBJ databases">
        <authorList>
            <person name="Zhirakovskaya E."/>
        </authorList>
    </citation>
    <scope>NUCLEOTIDE SEQUENCE</scope>
</reference>
<dbReference type="InterPro" id="IPR013436">
    <property type="entry name" value="Mobile_mystery_prot_B"/>
</dbReference>
<name>A0A3B0WJ25_9ZZZZ</name>
<dbReference type="Gene3D" id="1.10.3290.10">
    <property type="entry name" value="Fido-like domain"/>
    <property type="match status" value="1"/>
</dbReference>
<gene>
    <name evidence="3" type="ORF">MNBD_GAMMA07-1799</name>
</gene>
<accession>A0A3B0WJ25</accession>
<dbReference type="Pfam" id="PF02661">
    <property type="entry name" value="Fic"/>
    <property type="match status" value="1"/>
</dbReference>
<dbReference type="PROSITE" id="PS51459">
    <property type="entry name" value="FIDO"/>
    <property type="match status" value="1"/>
</dbReference>
<dbReference type="EMBL" id="UOFF01000089">
    <property type="protein sequence ID" value="VAW55331.1"/>
    <property type="molecule type" value="Genomic_DNA"/>
</dbReference>
<dbReference type="InterPro" id="IPR003812">
    <property type="entry name" value="Fido"/>
</dbReference>
<sequence length="198" mass="23038">MINDDLPIGTTPLTPDDENGLIPKGVSTRDQLNQFEYRNIQQAFTWAIQRKSKPADLLNISYCLKLHKKMFDKTWAWAGQFRKHEVNIGNTPPAIVSMQLKNLCDDAQAWIEFNTYSEDEICIRLHHRMVYIHPFPNGNGRHSRIMSDLLLKALNQPLFTWGKKVNLTHHTESRLDYLSALRLADMDDFEKLLKFART</sequence>
<dbReference type="SUPFAM" id="SSF140931">
    <property type="entry name" value="Fic-like"/>
    <property type="match status" value="1"/>
</dbReference>
<evidence type="ECO:0000256" key="1">
    <source>
        <dbReference type="SAM" id="MobiDB-lite"/>
    </source>
</evidence>
<organism evidence="3">
    <name type="scientific">hydrothermal vent metagenome</name>
    <dbReference type="NCBI Taxonomy" id="652676"/>
    <lineage>
        <taxon>unclassified sequences</taxon>
        <taxon>metagenomes</taxon>
        <taxon>ecological metagenomes</taxon>
    </lineage>
</organism>
<dbReference type="InterPro" id="IPR036597">
    <property type="entry name" value="Fido-like_dom_sf"/>
</dbReference>
<evidence type="ECO:0000313" key="3">
    <source>
        <dbReference type="EMBL" id="VAW55331.1"/>
    </source>
</evidence>
<dbReference type="InterPro" id="IPR040198">
    <property type="entry name" value="Fido_containing"/>
</dbReference>
<dbReference type="NCBIfam" id="TIGR02613">
    <property type="entry name" value="mob_myst_B"/>
    <property type="match status" value="1"/>
</dbReference>
<evidence type="ECO:0000259" key="2">
    <source>
        <dbReference type="PROSITE" id="PS51459"/>
    </source>
</evidence>
<feature type="domain" description="Fido" evidence="2">
    <location>
        <begin position="58"/>
        <end position="198"/>
    </location>
</feature>
<dbReference type="PANTHER" id="PTHR13504:SF39">
    <property type="entry name" value="CELL FILAMENTATION PROTEIN"/>
    <property type="match status" value="1"/>
</dbReference>